<reference evidence="2 3" key="1">
    <citation type="submission" date="2018-04" db="EMBL/GenBank/DDBJ databases">
        <title>Genome sequencing of Flavobacterium sp. HYN0048.</title>
        <authorList>
            <person name="Yi H."/>
            <person name="Baek C."/>
        </authorList>
    </citation>
    <scope>NUCLEOTIDE SEQUENCE [LARGE SCALE GENOMIC DNA]</scope>
    <source>
        <strain evidence="2 3">HYN0048</strain>
    </source>
</reference>
<evidence type="ECO:0000313" key="3">
    <source>
        <dbReference type="Proteomes" id="UP000244193"/>
    </source>
</evidence>
<protein>
    <submittedName>
        <fullName evidence="2">Uncharacterized protein</fullName>
    </submittedName>
</protein>
<keyword evidence="1" id="KW-0732">Signal</keyword>
<gene>
    <name evidence="2" type="ORF">HYN48_07415</name>
</gene>
<proteinExistence type="predicted"/>
<keyword evidence="3" id="KW-1185">Reference proteome</keyword>
<dbReference type="Proteomes" id="UP000244193">
    <property type="component" value="Chromosome"/>
</dbReference>
<dbReference type="PROSITE" id="PS51257">
    <property type="entry name" value="PROKAR_LIPOPROTEIN"/>
    <property type="match status" value="1"/>
</dbReference>
<dbReference type="OrthoDB" id="1376397at2"/>
<name>A0A2S0RGS5_9FLAO</name>
<organism evidence="2 3">
    <name type="scientific">Flavobacterium magnum</name>
    <dbReference type="NCBI Taxonomy" id="2162713"/>
    <lineage>
        <taxon>Bacteria</taxon>
        <taxon>Pseudomonadati</taxon>
        <taxon>Bacteroidota</taxon>
        <taxon>Flavobacteriia</taxon>
        <taxon>Flavobacteriales</taxon>
        <taxon>Flavobacteriaceae</taxon>
        <taxon>Flavobacterium</taxon>
    </lineage>
</organism>
<feature type="signal peptide" evidence="1">
    <location>
        <begin position="1"/>
        <end position="22"/>
    </location>
</feature>
<sequence>MKKEMKKMKFVLLAATACFALSCDDERDTINNDITGTYNLTSFRTEMPVDYDGNGTRSSDLMDETRCYDDSRLTINRDGTYILEENAVAINGTTSFCDARIVKGTWTRSGNSLTTTSDLEDGYVVDKYAFATDNGMSGNTMTITMAHADIPFRDAAGNPHLTSGTVEVTYTERPDSAY</sequence>
<feature type="chain" id="PRO_5015627281" evidence="1">
    <location>
        <begin position="23"/>
        <end position="178"/>
    </location>
</feature>
<evidence type="ECO:0000313" key="2">
    <source>
        <dbReference type="EMBL" id="AWA29922.1"/>
    </source>
</evidence>
<dbReference type="EMBL" id="CP028811">
    <property type="protein sequence ID" value="AWA29922.1"/>
    <property type="molecule type" value="Genomic_DNA"/>
</dbReference>
<dbReference type="AlphaFoldDB" id="A0A2S0RGS5"/>
<dbReference type="KEGG" id="fmg:HYN48_07415"/>
<evidence type="ECO:0000256" key="1">
    <source>
        <dbReference type="SAM" id="SignalP"/>
    </source>
</evidence>
<accession>A0A2S0RGS5</accession>